<protein>
    <recommendedName>
        <fullName evidence="9">TRIM49</fullName>
    </recommendedName>
</protein>
<evidence type="ECO:0000259" key="5">
    <source>
        <dbReference type="PROSITE" id="PS50089"/>
    </source>
</evidence>
<feature type="domain" description="B box-type" evidence="6">
    <location>
        <begin position="88"/>
        <end position="129"/>
    </location>
</feature>
<dbReference type="InterPro" id="IPR001841">
    <property type="entry name" value="Znf_RING"/>
</dbReference>
<organism evidence="7 8">
    <name type="scientific">Pongo abelii</name>
    <name type="common">Sumatran orangutan</name>
    <name type="synonym">Pongo pygmaeus abelii</name>
    <dbReference type="NCBI Taxonomy" id="9601"/>
    <lineage>
        <taxon>Eukaryota</taxon>
        <taxon>Metazoa</taxon>
        <taxon>Chordata</taxon>
        <taxon>Craniata</taxon>
        <taxon>Vertebrata</taxon>
        <taxon>Euteleostomi</taxon>
        <taxon>Mammalia</taxon>
        <taxon>Eutheria</taxon>
        <taxon>Euarchontoglires</taxon>
        <taxon>Primates</taxon>
        <taxon>Haplorrhini</taxon>
        <taxon>Catarrhini</taxon>
        <taxon>Hominidae</taxon>
        <taxon>Pongo</taxon>
    </lineage>
</organism>
<dbReference type="Gene3D" id="2.60.120.920">
    <property type="match status" value="1"/>
</dbReference>
<keyword evidence="8" id="KW-1185">Reference proteome</keyword>
<dbReference type="eggNOG" id="KOG2177">
    <property type="taxonomic scope" value="Eukaryota"/>
</dbReference>
<dbReference type="InterPro" id="IPR013320">
    <property type="entry name" value="ConA-like_dom_sf"/>
</dbReference>
<dbReference type="InParanoid" id="H2NEX8"/>
<dbReference type="Pfam" id="PF00622">
    <property type="entry name" value="SPRY"/>
    <property type="match status" value="1"/>
</dbReference>
<dbReference type="HOGENOM" id="CLU_013137_6_0_1"/>
<reference evidence="7" key="3">
    <citation type="submission" date="2025-09" db="UniProtKB">
        <authorList>
            <consortium name="Ensembl"/>
        </authorList>
    </citation>
    <scope>IDENTIFICATION</scope>
</reference>
<dbReference type="GeneTree" id="ENSGT00940000163213"/>
<dbReference type="Pfam" id="PF15227">
    <property type="entry name" value="zf-C3HC4_4"/>
    <property type="match status" value="1"/>
</dbReference>
<keyword evidence="1" id="KW-0479">Metal-binding</keyword>
<dbReference type="SUPFAM" id="SSF57845">
    <property type="entry name" value="B-box zinc-binding domain"/>
    <property type="match status" value="1"/>
</dbReference>
<dbReference type="InterPro" id="IPR043136">
    <property type="entry name" value="B30.2/SPRY_sf"/>
</dbReference>
<dbReference type="PROSITE" id="PS50119">
    <property type="entry name" value="ZF_BBOX"/>
    <property type="match status" value="1"/>
</dbReference>
<dbReference type="SUPFAM" id="SSF57850">
    <property type="entry name" value="RING/U-box"/>
    <property type="match status" value="1"/>
</dbReference>
<dbReference type="Pfam" id="PF00643">
    <property type="entry name" value="zf-B_box"/>
    <property type="match status" value="1"/>
</dbReference>
<dbReference type="SUPFAM" id="SSF49899">
    <property type="entry name" value="Concanavalin A-like lectins/glucanases"/>
    <property type="match status" value="1"/>
</dbReference>
<dbReference type="PROSITE" id="PS50089">
    <property type="entry name" value="ZF_RING_2"/>
    <property type="match status" value="1"/>
</dbReference>
<name>H2NEX8_PONAB</name>
<evidence type="ECO:0008006" key="9">
    <source>
        <dbReference type="Google" id="ProtNLM"/>
    </source>
</evidence>
<dbReference type="CDD" id="cd16603">
    <property type="entry name" value="RING-HC_TRIM43-like_C-IV"/>
    <property type="match status" value="1"/>
</dbReference>
<dbReference type="GO" id="GO:0008270">
    <property type="term" value="F:zinc ion binding"/>
    <property type="evidence" value="ECO:0007669"/>
    <property type="project" value="UniProtKB-KW"/>
</dbReference>
<keyword evidence="3" id="KW-0862">Zinc</keyword>
<evidence type="ECO:0000256" key="3">
    <source>
        <dbReference type="ARBA" id="ARBA00022833"/>
    </source>
</evidence>
<evidence type="ECO:0000259" key="6">
    <source>
        <dbReference type="PROSITE" id="PS50119"/>
    </source>
</evidence>
<dbReference type="InterPro" id="IPR050143">
    <property type="entry name" value="TRIM/RBCC"/>
</dbReference>
<dbReference type="Gene3D" id="3.30.40.10">
    <property type="entry name" value="Zinc/RING finger domain, C3HC4 (zinc finger)"/>
    <property type="match status" value="1"/>
</dbReference>
<accession>H2NEX8</accession>
<evidence type="ECO:0000256" key="2">
    <source>
        <dbReference type="ARBA" id="ARBA00022771"/>
    </source>
</evidence>
<proteinExistence type="predicted"/>
<dbReference type="SMART" id="SM00184">
    <property type="entry name" value="RING"/>
    <property type="match status" value="1"/>
</dbReference>
<reference evidence="7" key="2">
    <citation type="submission" date="2025-08" db="UniProtKB">
        <authorList>
            <consortium name="Ensembl"/>
        </authorList>
    </citation>
    <scope>IDENTIFICATION</scope>
</reference>
<dbReference type="InterPro" id="IPR003877">
    <property type="entry name" value="SPRY_dom"/>
</dbReference>
<dbReference type="OMA" id="IVECGHA"/>
<dbReference type="PANTHER" id="PTHR24103">
    <property type="entry name" value="E3 UBIQUITIN-PROTEIN LIGASE TRIM"/>
    <property type="match status" value="1"/>
</dbReference>
<keyword evidence="2 4" id="KW-0863">Zinc-finger</keyword>
<dbReference type="InterPro" id="IPR000315">
    <property type="entry name" value="Znf_B-box"/>
</dbReference>
<evidence type="ECO:0000256" key="4">
    <source>
        <dbReference type="PROSITE-ProRule" id="PRU00024"/>
    </source>
</evidence>
<reference evidence="7 8" key="1">
    <citation type="submission" date="2008-02" db="EMBL/GenBank/DDBJ databases">
        <title>A 6x draft sequence assembly of the Pongo pygmaeus abelii genome.</title>
        <authorList>
            <person name="Wilson R.K."/>
            <person name="Mardis E."/>
        </authorList>
    </citation>
    <scope>NUCLEOTIDE SEQUENCE [LARGE SCALE GENOMIC DNA]</scope>
</reference>
<dbReference type="InterPro" id="IPR013083">
    <property type="entry name" value="Znf_RING/FYVE/PHD"/>
</dbReference>
<dbReference type="SMART" id="SM00336">
    <property type="entry name" value="BBOX"/>
    <property type="match status" value="1"/>
</dbReference>
<evidence type="ECO:0000256" key="1">
    <source>
        <dbReference type="ARBA" id="ARBA00022723"/>
    </source>
</evidence>
<evidence type="ECO:0000313" key="8">
    <source>
        <dbReference type="Proteomes" id="UP000001595"/>
    </source>
</evidence>
<feature type="domain" description="RING-type" evidence="5">
    <location>
        <begin position="15"/>
        <end position="55"/>
    </location>
</feature>
<sequence length="422" mass="49370">MNSGILQDFQRELTCPICMNYFVDPVTIDCGHSFCRPCFYFNWQDIPILTQCFECMKTTWQRNLKTNICLKKMAFLARKASLWLILSSEEQMCGTHKETKKMFCEVDKSLLCLLCSSSQEHRDHRHRPVEWAAEEHREKLLKKMQSLWEKACENQRNLNMESTRISHWKDYVNVRLEAIRAEYEKTPAFHHEEEKHNLEIMKKKWKDIFHQLHLSKAKMAHRRAILRGMYEELKEMCHKPDVELLQGFGDILQRSESVLLHMPQPLNLELKAGPDTGLRDRLTNSHIFRCGNLRSMCIGCDRQNAPHITATPTSFLAWGAQTFTSGKYYREVHVGDSWNWAFGEEGLLILRCVKNDIQCSLFTTSPLTLHYIPRPTSCIGLFLDCEARTVSFVDVNQSRLIYTIPNYSFSPPLRPIFCCIHL</sequence>
<dbReference type="Proteomes" id="UP000001595">
    <property type="component" value="Chromosome 11"/>
</dbReference>
<dbReference type="AlphaFoldDB" id="H2NEX8"/>
<evidence type="ECO:0000313" key="7">
    <source>
        <dbReference type="Ensembl" id="ENSPPYP00000004305.2"/>
    </source>
</evidence>
<dbReference type="Ensembl" id="ENSPPYT00000004479.2">
    <property type="protein sequence ID" value="ENSPPYP00000004305.2"/>
    <property type="gene ID" value="ENSPPYG00000034343.1"/>
</dbReference>
<dbReference type="Gene3D" id="3.30.160.60">
    <property type="entry name" value="Classic Zinc Finger"/>
    <property type="match status" value="1"/>
</dbReference>